<dbReference type="GO" id="GO:0005813">
    <property type="term" value="C:centrosome"/>
    <property type="evidence" value="ECO:0007669"/>
    <property type="project" value="UniProtKB-SubCell"/>
</dbReference>
<evidence type="ECO:0000256" key="10">
    <source>
        <dbReference type="ARBA" id="ARBA00037373"/>
    </source>
</evidence>
<comment type="pathway">
    <text evidence="3">Protein modification; protein ubiquitination.</text>
</comment>
<dbReference type="FunFam" id="2.130.10.10:FF:001190">
    <property type="entry name" value="DDB1 and CUL4 associated factor 12"/>
    <property type="match status" value="1"/>
</dbReference>
<evidence type="ECO:0000256" key="9">
    <source>
        <dbReference type="ARBA" id="ARBA00023242"/>
    </source>
</evidence>
<dbReference type="SUPFAM" id="SSF50978">
    <property type="entry name" value="WD40 repeat-like"/>
    <property type="match status" value="1"/>
</dbReference>
<dbReference type="OrthoDB" id="9610195at2759"/>
<evidence type="ECO:0000256" key="2">
    <source>
        <dbReference type="ARBA" id="ARBA00004300"/>
    </source>
</evidence>
<dbReference type="EMBL" id="VYZI01000944">
    <property type="protein sequence ID" value="NWR80049.1"/>
    <property type="molecule type" value="Genomic_DNA"/>
</dbReference>
<dbReference type="FunFam" id="2.130.10.10:FF:000253">
    <property type="entry name" value="DDB1- and CUL4-associated factor 12"/>
    <property type="match status" value="1"/>
</dbReference>
<feature type="domain" description="DDB1- and CUL4-associated factor 12 beta-propeller" evidence="14">
    <location>
        <begin position="50"/>
        <end position="414"/>
    </location>
</feature>
<dbReference type="InterPro" id="IPR019775">
    <property type="entry name" value="WD40_repeat_CS"/>
</dbReference>
<comment type="function">
    <text evidence="10">Substrate-recognition component of a DCX (DDB1-CUL4-X-box) E3 ubiquitin-protein ligase complex of the DesCEND (destruction via C-end degrons) pathway, which recognizes a C-degron located at the extreme C terminus of target proteins, leading to their ubiquitination and degradation. The C-degron recognized by the DesCEND pathway is usually a motif of less than ten residues and can be present in full-length proteins, truncated proteins or proteolytically cleaved forms. The DCX(DCAF12) complex specifically recognizes proteins with a diglutamate (Glu-Glu) at the C-terminus leading to their ubiquitination and degradation. Also directly recognizes the C-terminal glutamate-leucine (Glu-Leu) degron as an alternative degron in proteins leading to their ubiquitination and degradation.</text>
</comment>
<dbReference type="AlphaFoldDB" id="A0A7K5A8Z9"/>
<keyword evidence="9" id="KW-0539">Nucleus</keyword>
<keyword evidence="6" id="KW-0677">Repeat</keyword>
<evidence type="ECO:0000256" key="3">
    <source>
        <dbReference type="ARBA" id="ARBA00004906"/>
    </source>
</evidence>
<dbReference type="GO" id="GO:0080008">
    <property type="term" value="C:Cul4-RING E3 ubiquitin ligase complex"/>
    <property type="evidence" value="ECO:0007669"/>
    <property type="project" value="TreeGrafter"/>
</dbReference>
<evidence type="ECO:0000256" key="5">
    <source>
        <dbReference type="ARBA" id="ARBA00022574"/>
    </source>
</evidence>
<protein>
    <submittedName>
        <fullName evidence="15">DCA12 factor</fullName>
    </submittedName>
</protein>
<comment type="caution">
    <text evidence="15">The sequence shown here is derived from an EMBL/GenBank/DDBJ whole genome shotgun (WGS) entry which is preliminary data.</text>
</comment>
<dbReference type="InterPro" id="IPR051191">
    <property type="entry name" value="DCAF12"/>
</dbReference>
<evidence type="ECO:0000256" key="12">
    <source>
        <dbReference type="ARBA" id="ARBA00038623"/>
    </source>
</evidence>
<comment type="subunit">
    <text evidence="12">Component of the DCX(DCAF12) E3 ubiquitin ligase complex, at least composed of CUL4 (CUL4A or CUL4B), DDB1, DCAF12 and RBX1.</text>
</comment>
<keyword evidence="5 13" id="KW-0853">WD repeat</keyword>
<accession>A0A7K5A8Z9</accession>
<feature type="non-terminal residue" evidence="15">
    <location>
        <position position="414"/>
    </location>
</feature>
<feature type="non-terminal residue" evidence="15">
    <location>
        <position position="1"/>
    </location>
</feature>
<dbReference type="PROSITE" id="PS00678">
    <property type="entry name" value="WD_REPEATS_1"/>
    <property type="match status" value="1"/>
</dbReference>
<organism evidence="15 16">
    <name type="scientific">Centropus unirufus</name>
    <dbReference type="NCBI Taxonomy" id="1118519"/>
    <lineage>
        <taxon>Eukaryota</taxon>
        <taxon>Metazoa</taxon>
        <taxon>Chordata</taxon>
        <taxon>Craniata</taxon>
        <taxon>Vertebrata</taxon>
        <taxon>Euteleostomi</taxon>
        <taxon>Archelosauria</taxon>
        <taxon>Archosauria</taxon>
        <taxon>Dinosauria</taxon>
        <taxon>Saurischia</taxon>
        <taxon>Theropoda</taxon>
        <taxon>Coelurosauria</taxon>
        <taxon>Aves</taxon>
        <taxon>Neognathae</taxon>
        <taxon>Neoaves</taxon>
        <taxon>Otidimorphae</taxon>
        <taxon>Cuculiformes</taxon>
        <taxon>Centropidae</taxon>
        <taxon>Centropus</taxon>
    </lineage>
</organism>
<dbReference type="SMART" id="SM00320">
    <property type="entry name" value="WD40"/>
    <property type="match status" value="3"/>
</dbReference>
<dbReference type="InterPro" id="IPR015943">
    <property type="entry name" value="WD40/YVTN_repeat-like_dom_sf"/>
</dbReference>
<dbReference type="PROSITE" id="PS50294">
    <property type="entry name" value="WD_REPEATS_REGION"/>
    <property type="match status" value="1"/>
</dbReference>
<evidence type="ECO:0000256" key="8">
    <source>
        <dbReference type="ARBA" id="ARBA00023212"/>
    </source>
</evidence>
<keyword evidence="7" id="KW-0833">Ubl conjugation pathway</keyword>
<keyword evidence="8" id="KW-0206">Cytoskeleton</keyword>
<evidence type="ECO:0000256" key="7">
    <source>
        <dbReference type="ARBA" id="ARBA00022786"/>
    </source>
</evidence>
<proteinExistence type="inferred from homology"/>
<dbReference type="GO" id="GO:0005634">
    <property type="term" value="C:nucleus"/>
    <property type="evidence" value="ECO:0007669"/>
    <property type="project" value="UniProtKB-SubCell"/>
</dbReference>
<evidence type="ECO:0000256" key="1">
    <source>
        <dbReference type="ARBA" id="ARBA00004123"/>
    </source>
</evidence>
<dbReference type="Proteomes" id="UP000517892">
    <property type="component" value="Unassembled WGS sequence"/>
</dbReference>
<dbReference type="PROSITE" id="PS50082">
    <property type="entry name" value="WD_REPEATS_2"/>
    <property type="match status" value="1"/>
</dbReference>
<sequence length="414" mass="46368">QYGWDQPVQKRKRLRPVRRSLVCYLKGREVRAQNESSYRSVLQGHAAQQLPSLLKEKEFHLGTLNKVFASQWLNHRQVVCGTKCNTLFVVDVQTGQITKIPILKDREACVVNQQGCGIHAIELNHSRTLLATGGDNPNSLAIYRLPTLDPVCVGDDGHKDWIFSIAWISDTMAVSGSRDGSMGLWEITDDVLSRSDARHHLSQVPVYVHITHRALKDIPKENTNPDNCKVRALAFNNKNKVSKKSELLSTKLPYCRENVCLAYGQEWSVYAVGSQAHVSFLDPRQPSHSVKSVCSKERGSGIRSVSFYEHIITVGTGQGSLLFYDIRAQRFLDEKPPCACYESKEKIGGSEILKLTTGKGWLNHDETWRNYFSDISFFPNAVYTHCYDSSGTKLFVAGGPLPSGLHGNYAGLWS</sequence>
<keyword evidence="4" id="KW-0963">Cytoplasm</keyword>
<comment type="similarity">
    <text evidence="11">Belongs to the WD repeat DCAF12 family.</text>
</comment>
<evidence type="ECO:0000256" key="13">
    <source>
        <dbReference type="PROSITE-ProRule" id="PRU00221"/>
    </source>
</evidence>
<comment type="subcellular location">
    <subcellularLocation>
        <location evidence="2">Cytoplasm</location>
        <location evidence="2">Cytoskeleton</location>
        <location evidence="2">Microtubule organizing center</location>
        <location evidence="2">Centrosome</location>
    </subcellularLocation>
    <subcellularLocation>
        <location evidence="1">Nucleus</location>
    </subcellularLocation>
</comment>
<name>A0A7K5A8Z9_9AVES</name>
<evidence type="ECO:0000313" key="15">
    <source>
        <dbReference type="EMBL" id="NWR80049.1"/>
    </source>
</evidence>
<dbReference type="Pfam" id="PF23760">
    <property type="entry name" value="Beta-prop_DCAF12"/>
    <property type="match status" value="1"/>
</dbReference>
<feature type="repeat" description="WD" evidence="13">
    <location>
        <begin position="155"/>
        <end position="195"/>
    </location>
</feature>
<dbReference type="InterPro" id="IPR001680">
    <property type="entry name" value="WD40_rpt"/>
</dbReference>
<dbReference type="InterPro" id="IPR036322">
    <property type="entry name" value="WD40_repeat_dom_sf"/>
</dbReference>
<dbReference type="PANTHER" id="PTHR19860:SF16">
    <property type="entry name" value="DDB1- AND CUL4-ASSOCIATED FACTOR 12"/>
    <property type="match status" value="1"/>
</dbReference>
<evidence type="ECO:0000313" key="16">
    <source>
        <dbReference type="Proteomes" id="UP000517892"/>
    </source>
</evidence>
<gene>
    <name evidence="15" type="primary">Dcaf12_0</name>
    <name evidence="15" type="ORF">CENUNI_R14513</name>
</gene>
<evidence type="ECO:0000256" key="6">
    <source>
        <dbReference type="ARBA" id="ARBA00022737"/>
    </source>
</evidence>
<evidence type="ECO:0000256" key="11">
    <source>
        <dbReference type="ARBA" id="ARBA00038022"/>
    </source>
</evidence>
<reference evidence="15 16" key="1">
    <citation type="submission" date="2019-09" db="EMBL/GenBank/DDBJ databases">
        <title>Bird 10,000 Genomes (B10K) Project - Family phase.</title>
        <authorList>
            <person name="Zhang G."/>
        </authorList>
    </citation>
    <scope>NUCLEOTIDE SEQUENCE [LARGE SCALE GENOMIC DNA]</scope>
    <source>
        <strain evidence="15">B10K-DU-017-25</strain>
        <tissue evidence="15">Mixed tissue sample</tissue>
    </source>
</reference>
<dbReference type="Gene3D" id="2.130.10.10">
    <property type="entry name" value="YVTN repeat-like/Quinoprotein amine dehydrogenase"/>
    <property type="match status" value="1"/>
</dbReference>
<keyword evidence="16" id="KW-1185">Reference proteome</keyword>
<evidence type="ECO:0000256" key="4">
    <source>
        <dbReference type="ARBA" id="ARBA00022490"/>
    </source>
</evidence>
<dbReference type="InterPro" id="IPR056151">
    <property type="entry name" value="Beta-prop_DCAF12"/>
</dbReference>
<evidence type="ECO:0000259" key="14">
    <source>
        <dbReference type="Pfam" id="PF23760"/>
    </source>
</evidence>
<dbReference type="PANTHER" id="PTHR19860">
    <property type="entry name" value="DDB1- AND CUL4-ASSOCIATED FACTOR 12-RELATED"/>
    <property type="match status" value="1"/>
</dbReference>